<feature type="coiled-coil region" evidence="1">
    <location>
        <begin position="305"/>
        <end position="339"/>
    </location>
</feature>
<dbReference type="HOGENOM" id="CLU_667927_0_0_1"/>
<reference evidence="3" key="1">
    <citation type="journal article" date="2011" name="Nat. Genet.">
        <title>The genome of the mesopolyploid crop species Brassica rapa.</title>
        <authorList>
            <consortium name="Brassica rapa Genome Sequencing Project Consortium"/>
            <person name="Wang X."/>
            <person name="Wang H."/>
            <person name="Wang J."/>
            <person name="Sun R."/>
            <person name="Wu J."/>
            <person name="Liu S."/>
            <person name="Bai Y."/>
            <person name="Mun J.H."/>
            <person name="Bancroft I."/>
            <person name="Cheng F."/>
            <person name="Huang S."/>
            <person name="Li X."/>
            <person name="Hua W."/>
            <person name="Wang J."/>
            <person name="Wang X."/>
            <person name="Freeling M."/>
            <person name="Pires J.C."/>
            <person name="Paterson A.H."/>
            <person name="Chalhoub B."/>
            <person name="Wang B."/>
            <person name="Hayward A."/>
            <person name="Sharpe A.G."/>
            <person name="Park B.S."/>
            <person name="Weisshaar B."/>
            <person name="Liu B."/>
            <person name="Li B."/>
            <person name="Liu B."/>
            <person name="Tong C."/>
            <person name="Song C."/>
            <person name="Duran C."/>
            <person name="Peng C."/>
            <person name="Geng C."/>
            <person name="Koh C."/>
            <person name="Lin C."/>
            <person name="Edwards D."/>
            <person name="Mu D."/>
            <person name="Shen D."/>
            <person name="Soumpourou E."/>
            <person name="Li F."/>
            <person name="Fraser F."/>
            <person name="Conant G."/>
            <person name="Lassalle G."/>
            <person name="King G.J."/>
            <person name="Bonnema G."/>
            <person name="Tang H."/>
            <person name="Wang H."/>
            <person name="Belcram H."/>
            <person name="Zhou H."/>
            <person name="Hirakawa H."/>
            <person name="Abe H."/>
            <person name="Guo H."/>
            <person name="Wang H."/>
            <person name="Jin H."/>
            <person name="Parkin I.A."/>
            <person name="Batley J."/>
            <person name="Kim J.S."/>
            <person name="Just J."/>
            <person name="Li J."/>
            <person name="Xu J."/>
            <person name="Deng J."/>
            <person name="Kim J.A."/>
            <person name="Li J."/>
            <person name="Yu J."/>
            <person name="Meng J."/>
            <person name="Wang J."/>
            <person name="Min J."/>
            <person name="Poulain J."/>
            <person name="Wang J."/>
            <person name="Hatakeyama K."/>
            <person name="Wu K."/>
            <person name="Wang L."/>
            <person name="Fang L."/>
            <person name="Trick M."/>
            <person name="Links M.G."/>
            <person name="Zhao M."/>
            <person name="Jin M."/>
            <person name="Ramchiary N."/>
            <person name="Drou N."/>
            <person name="Berkman P.J."/>
            <person name="Cai Q."/>
            <person name="Huang Q."/>
            <person name="Li R."/>
            <person name="Tabata S."/>
            <person name="Cheng S."/>
            <person name="Zhang S."/>
            <person name="Zhang S."/>
            <person name="Huang S."/>
            <person name="Sato S."/>
            <person name="Sun S."/>
            <person name="Kwon S.J."/>
            <person name="Choi S.R."/>
            <person name="Lee T.H."/>
            <person name="Fan W."/>
            <person name="Zhao X."/>
            <person name="Tan X."/>
            <person name="Xu X."/>
            <person name="Wang Y."/>
            <person name="Qiu Y."/>
            <person name="Yin Y."/>
            <person name="Li Y."/>
            <person name="Du Y."/>
            <person name="Liao Y."/>
            <person name="Lim Y."/>
            <person name="Narusaka Y."/>
            <person name="Wang Y."/>
            <person name="Wang Z."/>
            <person name="Li Z."/>
            <person name="Wang Z."/>
            <person name="Xiong Z."/>
            <person name="Zhang Z."/>
        </authorList>
    </citation>
    <scope>NUCLEOTIDE SEQUENCE [LARGE SCALE GENOMIC DNA]</scope>
    <source>
        <strain evidence="3">cv. Chiifu-401-42</strain>
    </source>
</reference>
<keyword evidence="1" id="KW-0175">Coiled coil</keyword>
<name>M4FEQ9_BRACM</name>
<keyword evidence="3" id="KW-1185">Reference proteome</keyword>
<reference evidence="2" key="3">
    <citation type="submission" date="2023-03" db="UniProtKB">
        <authorList>
            <consortium name="EnsemblPlants"/>
        </authorList>
    </citation>
    <scope>IDENTIFICATION</scope>
    <source>
        <strain evidence="2">cv. Chiifu-401-42</strain>
    </source>
</reference>
<evidence type="ECO:0000313" key="2">
    <source>
        <dbReference type="EnsemblPlants" id="Bra039581.1-P"/>
    </source>
</evidence>
<accession>M4FEQ9</accession>
<dbReference type="InParanoid" id="M4FEQ9"/>
<evidence type="ECO:0000256" key="1">
    <source>
        <dbReference type="SAM" id="Coils"/>
    </source>
</evidence>
<sequence length="412" mass="46294">MVRRPYKISACESHSATGATRLGGLLLAKFLQPVSARRPLLQASLMYFLRKSPWNIICILAAGCSQFRSYRGRRKSIIRFFEGNWASKFAFMPFLGFSSTWRTADISRADFSLGRHVIEQLLGLPVDRREISFLVSEEALDRCSSRGVISAPRGAEALKEYKRALEVTAARKAAIHRVVPAGGSNIQFTQSGKSQAVPIVAPSSSKKRSRASVFKPSLSASRICSKALAGLNSEVFPRTPINPPIDEDTSKAVRSLQGDVLQVASQLFHLKGRMKDRSVTKAERDALAIRLREENDAILAKDEQIEACKLRVQDLDEERERLEADDVFLRRQLEDKEEEICELRYAAEVFYAGKIKAVNDAKVVVRWELMQERLDDQTDCWDPITSFEQYKVLTISEAELLGLPPPSVEYKP</sequence>
<organism evidence="2 3">
    <name type="scientific">Brassica campestris</name>
    <name type="common">Field mustard</name>
    <dbReference type="NCBI Taxonomy" id="3711"/>
    <lineage>
        <taxon>Eukaryota</taxon>
        <taxon>Viridiplantae</taxon>
        <taxon>Streptophyta</taxon>
        <taxon>Embryophyta</taxon>
        <taxon>Tracheophyta</taxon>
        <taxon>Spermatophyta</taxon>
        <taxon>Magnoliopsida</taxon>
        <taxon>eudicotyledons</taxon>
        <taxon>Gunneridae</taxon>
        <taxon>Pentapetalae</taxon>
        <taxon>rosids</taxon>
        <taxon>malvids</taxon>
        <taxon>Brassicales</taxon>
        <taxon>Brassicaceae</taxon>
        <taxon>Brassiceae</taxon>
        <taxon>Brassica</taxon>
    </lineage>
</organism>
<dbReference type="Gramene" id="Bra039581.1">
    <property type="protein sequence ID" value="Bra039581.1-P"/>
    <property type="gene ID" value="Bra039581"/>
</dbReference>
<proteinExistence type="predicted"/>
<protein>
    <submittedName>
        <fullName evidence="2">Uncharacterized protein</fullName>
    </submittedName>
</protein>
<reference evidence="3" key="2">
    <citation type="journal article" date="2018" name="Hortic Res">
        <title>Improved Brassica rapa reference genome by single-molecule sequencing and chromosome conformation capture technologies.</title>
        <authorList>
            <person name="Zhang L."/>
            <person name="Cai X."/>
            <person name="Wu J."/>
            <person name="Liu M."/>
            <person name="Grob S."/>
            <person name="Cheng F."/>
            <person name="Liang J."/>
            <person name="Cai C."/>
            <person name="Liu Z."/>
            <person name="Liu B."/>
            <person name="Wang F."/>
            <person name="Li S."/>
            <person name="Liu F."/>
            <person name="Li X."/>
            <person name="Cheng L."/>
            <person name="Yang W."/>
            <person name="Li M.H."/>
            <person name="Grossniklaus U."/>
            <person name="Zheng H."/>
            <person name="Wang X."/>
        </authorList>
    </citation>
    <scope>NUCLEOTIDE SEQUENCE [LARGE SCALE GENOMIC DNA]</scope>
    <source>
        <strain evidence="3">cv. Chiifu-401-42</strain>
    </source>
</reference>
<dbReference type="Proteomes" id="UP000011750">
    <property type="component" value="Unassembled WGS sequence"/>
</dbReference>
<dbReference type="EnsemblPlants" id="Bra039581.1">
    <property type="protein sequence ID" value="Bra039581.1-P"/>
    <property type="gene ID" value="Bra039581"/>
</dbReference>
<dbReference type="AlphaFoldDB" id="M4FEQ9"/>
<dbReference type="OMA" id="NWASKFA"/>
<evidence type="ECO:0000313" key="3">
    <source>
        <dbReference type="Proteomes" id="UP000011750"/>
    </source>
</evidence>